<dbReference type="STRING" id="1293890.TALK_06120"/>
<accession>A0A1Y2LGS1</accession>
<proteinExistence type="predicted"/>
<evidence type="ECO:0000313" key="2">
    <source>
        <dbReference type="Proteomes" id="UP000193396"/>
    </source>
</evidence>
<dbReference type="AlphaFoldDB" id="A0A1Y2LGS1"/>
<dbReference type="EMBL" id="JFKB01000003">
    <property type="protein sequence ID" value="OSQ49152.1"/>
    <property type="molecule type" value="Genomic_DNA"/>
</dbReference>
<keyword evidence="2" id="KW-1185">Reference proteome</keyword>
<name>A0A1Y2LGS1_9PROT</name>
<reference evidence="1 2" key="1">
    <citation type="submission" date="2014-03" db="EMBL/GenBank/DDBJ databases">
        <title>The draft genome sequence of Thalassospira alkalitolerans JCM 18968.</title>
        <authorList>
            <person name="Lai Q."/>
            <person name="Shao Z."/>
        </authorList>
    </citation>
    <scope>NUCLEOTIDE SEQUENCE [LARGE SCALE GENOMIC DNA]</scope>
    <source>
        <strain evidence="1 2">JCM 18968</strain>
    </source>
</reference>
<comment type="caution">
    <text evidence="1">The sequence shown here is derived from an EMBL/GenBank/DDBJ whole genome shotgun (WGS) entry which is preliminary data.</text>
</comment>
<protein>
    <submittedName>
        <fullName evidence="1">Uncharacterized protein</fullName>
    </submittedName>
</protein>
<dbReference type="Proteomes" id="UP000193396">
    <property type="component" value="Unassembled WGS sequence"/>
</dbReference>
<evidence type="ECO:0000313" key="1">
    <source>
        <dbReference type="EMBL" id="OSQ49152.1"/>
    </source>
</evidence>
<sequence length="88" mass="9256">MLNASWTPGSYQIYMAGASLCAPAESQEKRHDMILECVAVRDACNAIPSVAITDACHVKACAVHPKFLAPGGQATFLIYAQCAASVKA</sequence>
<organism evidence="1 2">
    <name type="scientific">Thalassospira alkalitolerans</name>
    <dbReference type="NCBI Taxonomy" id="1293890"/>
    <lineage>
        <taxon>Bacteria</taxon>
        <taxon>Pseudomonadati</taxon>
        <taxon>Pseudomonadota</taxon>
        <taxon>Alphaproteobacteria</taxon>
        <taxon>Rhodospirillales</taxon>
        <taxon>Thalassospiraceae</taxon>
        <taxon>Thalassospira</taxon>
    </lineage>
</organism>
<gene>
    <name evidence="1" type="ORF">TALK_06120</name>
</gene>